<protein>
    <submittedName>
        <fullName evidence="1">Redox protein</fullName>
    </submittedName>
</protein>
<dbReference type="GO" id="GO:0015035">
    <property type="term" value="F:protein-disulfide reductase activity"/>
    <property type="evidence" value="ECO:0007669"/>
    <property type="project" value="InterPro"/>
</dbReference>
<dbReference type="RefSeq" id="WP_408634220.1">
    <property type="nucleotide sequence ID" value="NZ_BSPO01000003.1"/>
</dbReference>
<dbReference type="PANTHER" id="PTHR34290">
    <property type="entry name" value="SI:CH73-390P7.2"/>
    <property type="match status" value="1"/>
</dbReference>
<evidence type="ECO:0000313" key="2">
    <source>
        <dbReference type="Proteomes" id="UP001157439"/>
    </source>
</evidence>
<proteinExistence type="predicted"/>
<sequence length="134" mass="15665">MLTIFYDSACPLCLAEMRHLQRLDVKSAIRLQDIQHPQFEQRFAPLTKAQAMGRLHGLLDGKLITGLDVTYHAWRLVGRQHWVAPLRWPIIKPLANWGYNIFAKHRYRISYWLTRKQPCPDGRCSLGFKSHKEG</sequence>
<reference evidence="1 2" key="1">
    <citation type="journal article" date="2014" name="Int. J. Syst. Evol. Microbiol.">
        <title>Complete genome sequence of Corynebacterium casei LMG S-19264T (=DSM 44701T), isolated from a smear-ripened cheese.</title>
        <authorList>
            <consortium name="US DOE Joint Genome Institute (JGI-PGF)"/>
            <person name="Walter F."/>
            <person name="Albersmeier A."/>
            <person name="Kalinowski J."/>
            <person name="Ruckert C."/>
        </authorList>
    </citation>
    <scope>NUCLEOTIDE SEQUENCE [LARGE SCALE GENOMIC DNA]</scope>
    <source>
        <strain evidence="1 2">NBRC 112785</strain>
    </source>
</reference>
<evidence type="ECO:0000313" key="1">
    <source>
        <dbReference type="EMBL" id="GLS84120.1"/>
    </source>
</evidence>
<gene>
    <name evidence="1" type="ORF">GCM10007894_20970</name>
</gene>
<name>A0AA37TRV8_9GAMM</name>
<dbReference type="PANTHER" id="PTHR34290:SF2">
    <property type="entry name" value="OS04G0668800 PROTEIN"/>
    <property type="match status" value="1"/>
</dbReference>
<dbReference type="Proteomes" id="UP001157439">
    <property type="component" value="Unassembled WGS sequence"/>
</dbReference>
<keyword evidence="2" id="KW-1185">Reference proteome</keyword>
<dbReference type="InterPro" id="IPR044691">
    <property type="entry name" value="DCC1_Trx"/>
</dbReference>
<comment type="caution">
    <text evidence="1">The sequence shown here is derived from an EMBL/GenBank/DDBJ whole genome shotgun (WGS) entry which is preliminary data.</text>
</comment>
<dbReference type="AlphaFoldDB" id="A0AA37TRV8"/>
<accession>A0AA37TRV8</accession>
<dbReference type="InterPro" id="IPR007263">
    <property type="entry name" value="DCC1-like"/>
</dbReference>
<dbReference type="EMBL" id="BSPO01000003">
    <property type="protein sequence ID" value="GLS84120.1"/>
    <property type="molecule type" value="Genomic_DNA"/>
</dbReference>
<dbReference type="Pfam" id="PF04134">
    <property type="entry name" value="DCC1-like"/>
    <property type="match status" value="1"/>
</dbReference>
<organism evidence="1 2">
    <name type="scientific">Paraferrimonas haliotis</name>
    <dbReference type="NCBI Taxonomy" id="2013866"/>
    <lineage>
        <taxon>Bacteria</taxon>
        <taxon>Pseudomonadati</taxon>
        <taxon>Pseudomonadota</taxon>
        <taxon>Gammaproteobacteria</taxon>
        <taxon>Alteromonadales</taxon>
        <taxon>Ferrimonadaceae</taxon>
        <taxon>Paraferrimonas</taxon>
    </lineage>
</organism>